<evidence type="ECO:0000313" key="1">
    <source>
        <dbReference type="EMBL" id="PYE50039.1"/>
    </source>
</evidence>
<dbReference type="AlphaFoldDB" id="A0A318S6C8"/>
<evidence type="ECO:0000313" key="2">
    <source>
        <dbReference type="Proteomes" id="UP000248326"/>
    </source>
</evidence>
<dbReference type="Proteomes" id="UP000248326">
    <property type="component" value="Unassembled WGS sequence"/>
</dbReference>
<dbReference type="EMBL" id="QJSX01000019">
    <property type="protein sequence ID" value="PYE50039.1"/>
    <property type="molecule type" value="Genomic_DNA"/>
</dbReference>
<dbReference type="OrthoDB" id="72115at2"/>
<proteinExistence type="predicted"/>
<reference evidence="1 2" key="1">
    <citation type="submission" date="2018-06" db="EMBL/GenBank/DDBJ databases">
        <title>Genomic Encyclopedia of Type Strains, Phase IV (KMG-IV): sequencing the most valuable type-strain genomes for metagenomic binning, comparative biology and taxonomic classification.</title>
        <authorList>
            <person name="Goeker M."/>
        </authorList>
    </citation>
    <scope>NUCLEOTIDE SEQUENCE [LARGE SCALE GENOMIC DNA]</scope>
    <source>
        <strain evidence="1 2">DSM 18048</strain>
    </source>
</reference>
<organism evidence="1 2">
    <name type="scientific">Deinococcus yavapaiensis KR-236</name>
    <dbReference type="NCBI Taxonomy" id="694435"/>
    <lineage>
        <taxon>Bacteria</taxon>
        <taxon>Thermotogati</taxon>
        <taxon>Deinococcota</taxon>
        <taxon>Deinococci</taxon>
        <taxon>Deinococcales</taxon>
        <taxon>Deinococcaceae</taxon>
        <taxon>Deinococcus</taxon>
    </lineage>
</organism>
<comment type="caution">
    <text evidence="1">The sequence shown here is derived from an EMBL/GenBank/DDBJ whole genome shotgun (WGS) entry which is preliminary data.</text>
</comment>
<gene>
    <name evidence="1" type="ORF">DES52_11960</name>
</gene>
<name>A0A318S6C8_9DEIO</name>
<dbReference type="RefSeq" id="WP_110888493.1">
    <property type="nucleotide sequence ID" value="NZ_QJSX01000019.1"/>
</dbReference>
<protein>
    <submittedName>
        <fullName evidence="1">Uncharacterized protein</fullName>
    </submittedName>
</protein>
<accession>A0A318S6C8</accession>
<keyword evidence="2" id="KW-1185">Reference proteome</keyword>
<sequence>MNPDLEDTIVALEAGVANVDPNAALQNVQGWRTRLDGADFPHADDLRVGLEELSTRLANGDLKDVGELLARLANYVNATVSYAPADVREDLARLGDLLHRGGTDVI</sequence>